<evidence type="ECO:0008006" key="13">
    <source>
        <dbReference type="Google" id="ProtNLM"/>
    </source>
</evidence>
<comment type="caution">
    <text evidence="11">The sequence shown here is derived from an EMBL/GenBank/DDBJ whole genome shotgun (WGS) entry which is preliminary data.</text>
</comment>
<dbReference type="AlphaFoldDB" id="A0AAV2TRV8"/>
<keyword evidence="7" id="KW-0407">Ion channel</keyword>
<reference evidence="11" key="1">
    <citation type="submission" date="2024-06" db="EMBL/GenBank/DDBJ databases">
        <authorList>
            <person name="Liu X."/>
            <person name="Lenzi L."/>
            <person name="Haldenby T S."/>
            <person name="Uol C."/>
        </authorList>
    </citation>
    <scope>NUCLEOTIDE SEQUENCE</scope>
</reference>
<keyword evidence="2" id="KW-0716">Sensory transduction</keyword>
<feature type="repeat" description="ANK" evidence="8">
    <location>
        <begin position="390"/>
        <end position="422"/>
    </location>
</feature>
<dbReference type="PANTHER" id="PTHR47143:SF1">
    <property type="entry name" value="ION_TRANS DOMAIN-CONTAINING PROTEIN"/>
    <property type="match status" value="1"/>
</dbReference>
<feature type="repeat" description="ANK" evidence="8">
    <location>
        <begin position="635"/>
        <end position="659"/>
    </location>
</feature>
<feature type="repeat" description="ANK" evidence="8">
    <location>
        <begin position="423"/>
        <end position="445"/>
    </location>
</feature>
<feature type="repeat" description="ANK" evidence="8">
    <location>
        <begin position="159"/>
        <end position="191"/>
    </location>
</feature>
<evidence type="ECO:0000256" key="5">
    <source>
        <dbReference type="ARBA" id="ARBA00023065"/>
    </source>
</evidence>
<dbReference type="Pfam" id="PF00023">
    <property type="entry name" value="Ank"/>
    <property type="match status" value="1"/>
</dbReference>
<feature type="repeat" description="ANK" evidence="8">
    <location>
        <begin position="192"/>
        <end position="224"/>
    </location>
</feature>
<dbReference type="SUPFAM" id="SSF48403">
    <property type="entry name" value="Ankyrin repeat"/>
    <property type="match status" value="2"/>
</dbReference>
<evidence type="ECO:0000256" key="4">
    <source>
        <dbReference type="ARBA" id="ARBA00023043"/>
    </source>
</evidence>
<dbReference type="Pfam" id="PF12796">
    <property type="entry name" value="Ank_2"/>
    <property type="match status" value="3"/>
</dbReference>
<evidence type="ECO:0000256" key="10">
    <source>
        <dbReference type="SAM" id="Phobius"/>
    </source>
</evidence>
<keyword evidence="4 8" id="KW-0040">ANK repeat</keyword>
<keyword evidence="6" id="KW-0325">Glycoprotein</keyword>
<dbReference type="Proteomes" id="UP001497525">
    <property type="component" value="Unassembled WGS sequence"/>
</dbReference>
<name>A0AAV2TRV8_CALDB</name>
<dbReference type="InterPro" id="IPR036770">
    <property type="entry name" value="Ankyrin_rpt-contain_sf"/>
</dbReference>
<feature type="repeat" description="ANK" evidence="8">
    <location>
        <begin position="667"/>
        <end position="699"/>
    </location>
</feature>
<dbReference type="Gene3D" id="1.25.40.20">
    <property type="entry name" value="Ankyrin repeat-containing domain"/>
    <property type="match status" value="3"/>
</dbReference>
<dbReference type="PROSITE" id="PS50297">
    <property type="entry name" value="ANK_REP_REGION"/>
    <property type="match status" value="10"/>
</dbReference>
<keyword evidence="1" id="KW-0813">Transport</keyword>
<proteinExistence type="predicted"/>
<dbReference type="GO" id="GO:0034220">
    <property type="term" value="P:monoatomic ion transmembrane transport"/>
    <property type="evidence" value="ECO:0007669"/>
    <property type="project" value="UniProtKB-KW"/>
</dbReference>
<feature type="repeat" description="ANK" evidence="8">
    <location>
        <begin position="461"/>
        <end position="493"/>
    </location>
</feature>
<evidence type="ECO:0000313" key="12">
    <source>
        <dbReference type="Proteomes" id="UP001497525"/>
    </source>
</evidence>
<feature type="repeat" description="ANK" evidence="8">
    <location>
        <begin position="259"/>
        <end position="291"/>
    </location>
</feature>
<evidence type="ECO:0000256" key="8">
    <source>
        <dbReference type="PROSITE-ProRule" id="PRU00023"/>
    </source>
</evidence>
<keyword evidence="3" id="KW-0677">Repeat</keyword>
<keyword evidence="10" id="KW-1133">Transmembrane helix</keyword>
<dbReference type="GO" id="GO:1902495">
    <property type="term" value="C:transmembrane transporter complex"/>
    <property type="evidence" value="ECO:0007669"/>
    <property type="project" value="TreeGrafter"/>
</dbReference>
<feature type="region of interest" description="Disordered" evidence="9">
    <location>
        <begin position="1156"/>
        <end position="1181"/>
    </location>
</feature>
<sequence length="1181" mass="133047">MLEKDKLSATTQNVMTVLFPFSIKKIVNMRTSESTEPISVSQVDEEDRITSGSDSGTIPDELRFQRGKDAWKNFTHNFHGVCNRTSGKKSVSQNREQLLASKIFRTLRAHAPGGLGFPLGAVDEQTLLLGFQYANSGQLGELFDALLEAPDLIHAHNANGKSLLHCAVEKGSHEMVNMLLLRGADPTDCDNDGNQPMHSAVSQGEMKMVEILMKHGGSLSCPNNEGVQPIHLACEANFAKCVKMILLLTDVDLNAPDVRGSTPVHYCCISNSKESLEILLDHGADIYMKNAFESYPIHVAIMNVAVDCVDVLFKYESENLCRQSLLGAPQIETFLKLQVPQVARRLSSMRPSIRSDFRPSIDNCSSSHRSSIVSTFSEDESHLINLVDGEGFCPIHMAVNSGNIKLVKICLDRGANVFAKDLNGKTALHFACAREDIECARLLIDSHPKSESSMLRATDNDGRTPLHLVAMHDCAEMITYLVEQGADINRPDRAGATPLMLASEKGAINAATRLLQLGADVHKTDRDHRNICSLMLLGSCGVARYAIADLMRKRDLADLFSIPDNWGCTFMHIAARLGLKASFKLALSFGAKLLVKDSEHATPLHSAAEFARFDICQQILETDEGRRALSLGDQRGRLPLHIASQHGHNRIVELFLSNGCLFRRCHEGNTPLHYAAMSGDAETCTILLRMNPSILNETNFHGLTALHYAAQYSNQEVTEYLLSAGAEIVPDLQGTYFTTFALVPENYAAARAIALHRRWPEILQRLRGTEQCPIERFIRNIPSLCLVVMDRYVTEIGTRNDAHYGTQFDFRLFEPPMETKQDRSADSLRLVKIMVELKREDLLVHPLTTAYLELKWHKYGRWIHLFSLFYHICMSFAITGFALRQMPLTVKYHDPEVRDCVDRLYSNPKRMFINFIILTTIMIMNIIHWIKIGSDIFTEEFERYVPSLQARLADCFVGFEHLNRSRYNPDDPIQLTLSITAFANIRLAFFQTLMMMVGEYDHTETVIKPYLDPHSSTIYIPELTFPLFVAFTFLVPISFMNLMIGLAVGDIDKVHRSATQQLIAQQVYWLSGVEQRFPFWLYKKVCAEQWFKRTGVKIPERDIHDGEIKKKLAKLKEKLKANLEVLERQTTMFDAVLRKYGISLYEADEDTGVFVDDAESGTGRRRTAQRADWRKRSSAAK</sequence>
<dbReference type="InterPro" id="IPR052076">
    <property type="entry name" value="TRP_cation_channel"/>
</dbReference>
<evidence type="ECO:0000256" key="2">
    <source>
        <dbReference type="ARBA" id="ARBA00022606"/>
    </source>
</evidence>
<protein>
    <recommendedName>
        <fullName evidence="13">Transient receptor potential cation channel subfamily A member 1</fullName>
    </recommendedName>
</protein>
<feature type="transmembrane region" description="Helical" evidence="10">
    <location>
        <begin position="1025"/>
        <end position="1048"/>
    </location>
</feature>
<keyword evidence="5" id="KW-0406">Ion transport</keyword>
<feature type="repeat" description="ANK" evidence="8">
    <location>
        <begin position="701"/>
        <end position="728"/>
    </location>
</feature>
<dbReference type="Pfam" id="PF13637">
    <property type="entry name" value="Ank_4"/>
    <property type="match status" value="1"/>
</dbReference>
<evidence type="ECO:0000256" key="3">
    <source>
        <dbReference type="ARBA" id="ARBA00022737"/>
    </source>
</evidence>
<feature type="transmembrane region" description="Helical" evidence="10">
    <location>
        <begin position="862"/>
        <end position="883"/>
    </location>
</feature>
<evidence type="ECO:0000256" key="1">
    <source>
        <dbReference type="ARBA" id="ARBA00022448"/>
    </source>
</evidence>
<keyword evidence="10" id="KW-0812">Transmembrane</keyword>
<dbReference type="SMART" id="SM00248">
    <property type="entry name" value="ANK"/>
    <property type="match status" value="14"/>
</dbReference>
<feature type="region of interest" description="Disordered" evidence="9">
    <location>
        <begin position="34"/>
        <end position="58"/>
    </location>
</feature>
<evidence type="ECO:0000256" key="7">
    <source>
        <dbReference type="ARBA" id="ARBA00023303"/>
    </source>
</evidence>
<evidence type="ECO:0000256" key="6">
    <source>
        <dbReference type="ARBA" id="ARBA00023180"/>
    </source>
</evidence>
<dbReference type="InterPro" id="IPR002110">
    <property type="entry name" value="Ankyrin_rpt"/>
</dbReference>
<dbReference type="PANTHER" id="PTHR47143">
    <property type="entry name" value="TRANSIENT RECEPTOR POTENTIAL CATION CHANNEL PROTEIN PAINLESS"/>
    <property type="match status" value="1"/>
</dbReference>
<dbReference type="GO" id="GO:0022857">
    <property type="term" value="F:transmembrane transporter activity"/>
    <property type="evidence" value="ECO:0007669"/>
    <property type="project" value="TreeGrafter"/>
</dbReference>
<organism evidence="11 12">
    <name type="scientific">Calicophoron daubneyi</name>
    <name type="common">Rumen fluke</name>
    <name type="synonym">Paramphistomum daubneyi</name>
    <dbReference type="NCBI Taxonomy" id="300641"/>
    <lineage>
        <taxon>Eukaryota</taxon>
        <taxon>Metazoa</taxon>
        <taxon>Spiralia</taxon>
        <taxon>Lophotrochozoa</taxon>
        <taxon>Platyhelminthes</taxon>
        <taxon>Trematoda</taxon>
        <taxon>Digenea</taxon>
        <taxon>Plagiorchiida</taxon>
        <taxon>Pronocephalata</taxon>
        <taxon>Paramphistomoidea</taxon>
        <taxon>Paramphistomidae</taxon>
        <taxon>Calicophoron</taxon>
    </lineage>
</organism>
<feature type="transmembrane region" description="Helical" evidence="10">
    <location>
        <begin position="912"/>
        <end position="930"/>
    </location>
</feature>
<evidence type="ECO:0000256" key="9">
    <source>
        <dbReference type="SAM" id="MobiDB-lite"/>
    </source>
</evidence>
<evidence type="ECO:0000313" key="11">
    <source>
        <dbReference type="EMBL" id="CAL5137698.1"/>
    </source>
</evidence>
<gene>
    <name evidence="11" type="ORF">CDAUBV1_LOCUS11969</name>
</gene>
<accession>A0AAV2TRV8</accession>
<feature type="repeat" description="ANK" evidence="8">
    <location>
        <begin position="494"/>
        <end position="526"/>
    </location>
</feature>
<keyword evidence="10" id="KW-0472">Membrane</keyword>
<dbReference type="PROSITE" id="PS50088">
    <property type="entry name" value="ANK_REPEAT"/>
    <property type="match status" value="10"/>
</dbReference>
<dbReference type="EMBL" id="CAXLJL010000423">
    <property type="protein sequence ID" value="CAL5137698.1"/>
    <property type="molecule type" value="Genomic_DNA"/>
</dbReference>